<dbReference type="Proteomes" id="UP000539075">
    <property type="component" value="Unassembled WGS sequence"/>
</dbReference>
<dbReference type="InterPro" id="IPR058744">
    <property type="entry name" value="BstA-like_C"/>
</dbReference>
<gene>
    <name evidence="2" type="ORF">HNQ38_002025</name>
</gene>
<feature type="domain" description="BstA-like C-terminal" evidence="1">
    <location>
        <begin position="160"/>
        <end position="283"/>
    </location>
</feature>
<accession>A0A7W8C544</accession>
<evidence type="ECO:0000313" key="2">
    <source>
        <dbReference type="EMBL" id="MBB5143925.1"/>
    </source>
</evidence>
<evidence type="ECO:0000259" key="1">
    <source>
        <dbReference type="Pfam" id="PF26567"/>
    </source>
</evidence>
<organism evidence="2 3">
    <name type="scientific">Desulfovibrio intestinalis</name>
    <dbReference type="NCBI Taxonomy" id="58621"/>
    <lineage>
        <taxon>Bacteria</taxon>
        <taxon>Pseudomonadati</taxon>
        <taxon>Thermodesulfobacteriota</taxon>
        <taxon>Desulfovibrionia</taxon>
        <taxon>Desulfovibrionales</taxon>
        <taxon>Desulfovibrionaceae</taxon>
        <taxon>Desulfovibrio</taxon>
    </lineage>
</organism>
<dbReference type="Pfam" id="PF26567">
    <property type="entry name" value="BstA_C"/>
    <property type="match status" value="1"/>
</dbReference>
<sequence length="307" mass="35484">MLSKKDLEILSGTQQLSLYKIEKQIEHDGVEMGVLENGMPYLSENGLARMCGIDRRALNRLAENWIEEKEKPRGKIINSILLESGYTDNDLYLPSKFDNSDIHAYTEPVCLAILEYYAIHSDDKRPEAIRAFRALARQSFRSFIYAATKYSPEQRKLDSWKNYHDRVSMLKDATPKGFFGVFNEMAMMIVPMIDNGVYVSSKLVPDISVGLEWSKHWKKNNLDETYGQRTRYHHSYPDYYPQARSNPQESFAYPNAAIGAFREWLIDNYVADKFPKYVVSKVKDMSVSSKDARLAIAAFTQKKELRQ</sequence>
<protein>
    <recommendedName>
        <fullName evidence="1">BstA-like C-terminal domain-containing protein</fullName>
    </recommendedName>
</protein>
<keyword evidence="3" id="KW-1185">Reference proteome</keyword>
<comment type="caution">
    <text evidence="2">The sequence shown here is derived from an EMBL/GenBank/DDBJ whole genome shotgun (WGS) entry which is preliminary data.</text>
</comment>
<dbReference type="EMBL" id="JACHGO010000005">
    <property type="protein sequence ID" value="MBB5143925.1"/>
    <property type="molecule type" value="Genomic_DNA"/>
</dbReference>
<dbReference type="AlphaFoldDB" id="A0A7W8C544"/>
<proteinExistence type="predicted"/>
<reference evidence="2 3" key="1">
    <citation type="submission" date="2020-08" db="EMBL/GenBank/DDBJ databases">
        <title>Genomic Encyclopedia of Type Strains, Phase IV (KMG-IV): sequencing the most valuable type-strain genomes for metagenomic binning, comparative biology and taxonomic classification.</title>
        <authorList>
            <person name="Goeker M."/>
        </authorList>
    </citation>
    <scope>NUCLEOTIDE SEQUENCE [LARGE SCALE GENOMIC DNA]</scope>
    <source>
        <strain evidence="2 3">DSM 11275</strain>
    </source>
</reference>
<evidence type="ECO:0000313" key="3">
    <source>
        <dbReference type="Proteomes" id="UP000539075"/>
    </source>
</evidence>
<name>A0A7W8C544_9BACT</name>
<dbReference type="RefSeq" id="WP_183719866.1">
    <property type="nucleotide sequence ID" value="NZ_JACHGO010000005.1"/>
</dbReference>